<evidence type="ECO:0000256" key="13">
    <source>
        <dbReference type="SAM" id="Phobius"/>
    </source>
</evidence>
<dbReference type="KEGG" id="mey:TM49_07945"/>
<dbReference type="RefSeq" id="WP_045680362.1">
    <property type="nucleotide sequence ID" value="NZ_CP010803.1"/>
</dbReference>
<evidence type="ECO:0000256" key="12">
    <source>
        <dbReference type="ARBA" id="ARBA00034269"/>
    </source>
</evidence>
<evidence type="ECO:0000256" key="4">
    <source>
        <dbReference type="ARBA" id="ARBA00022448"/>
    </source>
</evidence>
<protein>
    <recommendedName>
        <fullName evidence="3">Magnesium transport protein CorA</fullName>
    </recommendedName>
</protein>
<name>A0A0D5LNB1_MAREN</name>
<keyword evidence="9 13" id="KW-1133">Transmembrane helix</keyword>
<dbReference type="InterPro" id="IPR045861">
    <property type="entry name" value="CorA_cytoplasmic_dom"/>
</dbReference>
<keyword evidence="15" id="KW-1185">Reference proteome</keyword>
<sequence>MIHLYKVGGLKTALPSAGSPVPLEDDVVWIDMLDPTEADLRHVEAIVGVELPTRESLKDIEPSSRFYTEGETVYMTASLVMNVDLGLAHLTDVGFVLAGGRLITIRHAEPKPFFLFAADMKRLDLQPGQGSKVLAYLLDTIVDRTAEILELAVSKIDNLSIAVFGEGARGRRRPPAELESRLIEISTYHRLVSKTRDSLTTLARLATYVQSLGRVRDDKQTKDLCRIVSHDIQSLAEHASFVSSNISFLLDSALGLINLEQNNIMKLFSVVSVVFAPPMLIAGIYGMNFDKMPELHWAIGYPAALVVMLATMVLAIYWLRSRGWF</sequence>
<evidence type="ECO:0000313" key="14">
    <source>
        <dbReference type="EMBL" id="AJY45621.1"/>
    </source>
</evidence>
<evidence type="ECO:0000313" key="15">
    <source>
        <dbReference type="Proteomes" id="UP000032611"/>
    </source>
</evidence>
<feature type="transmembrane region" description="Helical" evidence="13">
    <location>
        <begin position="299"/>
        <end position="319"/>
    </location>
</feature>
<dbReference type="GO" id="GO:0005886">
    <property type="term" value="C:plasma membrane"/>
    <property type="evidence" value="ECO:0007669"/>
    <property type="project" value="UniProtKB-SubCell"/>
</dbReference>
<gene>
    <name evidence="14" type="ORF">TM49_07945</name>
</gene>
<dbReference type="PANTHER" id="PTHR47685">
    <property type="entry name" value="MAGNESIUM TRANSPORT PROTEIN CORA"/>
    <property type="match status" value="1"/>
</dbReference>
<dbReference type="STRING" id="1486262.TM49_07945"/>
<comment type="catalytic activity">
    <reaction evidence="12">
        <text>Mg(2+)(in) = Mg(2+)(out)</text>
        <dbReference type="Rhea" id="RHEA:29827"/>
        <dbReference type="ChEBI" id="CHEBI:18420"/>
    </reaction>
</comment>
<reference evidence="14 15" key="1">
    <citation type="journal article" date="2015" name="Genome Announc.">
        <title>Complete genome sequence of Martelella endophytica YC6887, which has antifungal activity associated with a halophyte.</title>
        <authorList>
            <person name="Khan A."/>
            <person name="Khan H."/>
            <person name="Chung E.J."/>
            <person name="Hossain M.T."/>
            <person name="Chung Y.R."/>
        </authorList>
    </citation>
    <scope>NUCLEOTIDE SEQUENCE [LARGE SCALE GENOMIC DNA]</scope>
    <source>
        <strain evidence="14">YC6887</strain>
    </source>
</reference>
<keyword evidence="5" id="KW-1003">Cell membrane</keyword>
<dbReference type="HOGENOM" id="CLU_007127_5_0_5"/>
<dbReference type="SUPFAM" id="SSF143865">
    <property type="entry name" value="CorA soluble domain-like"/>
    <property type="match status" value="1"/>
</dbReference>
<dbReference type="GO" id="GO:0015099">
    <property type="term" value="F:nickel cation transmembrane transporter activity"/>
    <property type="evidence" value="ECO:0007669"/>
    <property type="project" value="TreeGrafter"/>
</dbReference>
<dbReference type="PATRIC" id="fig|1486262.3.peg.1640"/>
<dbReference type="InterPro" id="IPR002523">
    <property type="entry name" value="MgTranspt_CorA/ZnTranspt_ZntB"/>
</dbReference>
<organism evidence="14 15">
    <name type="scientific">Martelella endophytica</name>
    <dbReference type="NCBI Taxonomy" id="1486262"/>
    <lineage>
        <taxon>Bacteria</taxon>
        <taxon>Pseudomonadati</taxon>
        <taxon>Pseudomonadota</taxon>
        <taxon>Alphaproteobacteria</taxon>
        <taxon>Hyphomicrobiales</taxon>
        <taxon>Aurantimonadaceae</taxon>
        <taxon>Martelella</taxon>
    </lineage>
</organism>
<dbReference type="Proteomes" id="UP000032611">
    <property type="component" value="Chromosome"/>
</dbReference>
<evidence type="ECO:0000256" key="10">
    <source>
        <dbReference type="ARBA" id="ARBA00023065"/>
    </source>
</evidence>
<accession>A0A0D5LNB1</accession>
<dbReference type="EMBL" id="CP010803">
    <property type="protein sequence ID" value="AJY45621.1"/>
    <property type="molecule type" value="Genomic_DNA"/>
</dbReference>
<keyword evidence="6" id="KW-0997">Cell inner membrane</keyword>
<evidence type="ECO:0000256" key="6">
    <source>
        <dbReference type="ARBA" id="ARBA00022519"/>
    </source>
</evidence>
<dbReference type="Gene3D" id="3.30.460.20">
    <property type="entry name" value="CorA soluble domain-like"/>
    <property type="match status" value="1"/>
</dbReference>
<evidence type="ECO:0000256" key="8">
    <source>
        <dbReference type="ARBA" id="ARBA00022842"/>
    </source>
</evidence>
<dbReference type="CDD" id="cd12837">
    <property type="entry name" value="EcCorA-like_u1"/>
    <property type="match status" value="1"/>
</dbReference>
<keyword evidence="8" id="KW-0460">Magnesium</keyword>
<keyword evidence="11 13" id="KW-0472">Membrane</keyword>
<comment type="subcellular location">
    <subcellularLocation>
        <location evidence="1">Cell inner membrane</location>
        <topology evidence="1">Multi-pass membrane protein</topology>
    </subcellularLocation>
</comment>
<comment type="similarity">
    <text evidence="2">Belongs to the CorA metal ion transporter (MIT) (TC 1.A.35) family.</text>
</comment>
<dbReference type="FunFam" id="1.20.58.340:FF:000001">
    <property type="entry name" value="Magnesium transport protein CorA"/>
    <property type="match status" value="1"/>
</dbReference>
<feature type="transmembrane region" description="Helical" evidence="13">
    <location>
        <begin position="267"/>
        <end position="287"/>
    </location>
</feature>
<dbReference type="GO" id="GO:0015095">
    <property type="term" value="F:magnesium ion transmembrane transporter activity"/>
    <property type="evidence" value="ECO:0007669"/>
    <property type="project" value="TreeGrafter"/>
</dbReference>
<dbReference type="Gene3D" id="1.20.58.340">
    <property type="entry name" value="Magnesium transport protein CorA, transmembrane region"/>
    <property type="match status" value="2"/>
</dbReference>
<evidence type="ECO:0000256" key="1">
    <source>
        <dbReference type="ARBA" id="ARBA00004429"/>
    </source>
</evidence>
<dbReference type="SUPFAM" id="SSF144083">
    <property type="entry name" value="Magnesium transport protein CorA, transmembrane region"/>
    <property type="match status" value="1"/>
</dbReference>
<evidence type="ECO:0000256" key="2">
    <source>
        <dbReference type="ARBA" id="ARBA00009765"/>
    </source>
</evidence>
<keyword evidence="10" id="KW-0406">Ion transport</keyword>
<evidence type="ECO:0000256" key="11">
    <source>
        <dbReference type="ARBA" id="ARBA00023136"/>
    </source>
</evidence>
<dbReference type="AlphaFoldDB" id="A0A0D5LNB1"/>
<keyword evidence="7 13" id="KW-0812">Transmembrane</keyword>
<dbReference type="PANTHER" id="PTHR47685:SF1">
    <property type="entry name" value="MAGNESIUM TRANSPORT PROTEIN CORA"/>
    <property type="match status" value="1"/>
</dbReference>
<dbReference type="InterPro" id="IPR050829">
    <property type="entry name" value="CorA_MIT"/>
</dbReference>
<dbReference type="GO" id="GO:0015087">
    <property type="term" value="F:cobalt ion transmembrane transporter activity"/>
    <property type="evidence" value="ECO:0007669"/>
    <property type="project" value="TreeGrafter"/>
</dbReference>
<keyword evidence="4" id="KW-0813">Transport</keyword>
<dbReference type="OrthoDB" id="9803416at2"/>
<evidence type="ECO:0000256" key="3">
    <source>
        <dbReference type="ARBA" id="ARBA00019439"/>
    </source>
</evidence>
<dbReference type="InterPro" id="IPR045863">
    <property type="entry name" value="CorA_TM1_TM2"/>
</dbReference>
<evidence type="ECO:0000256" key="9">
    <source>
        <dbReference type="ARBA" id="ARBA00022989"/>
    </source>
</evidence>
<dbReference type="Pfam" id="PF01544">
    <property type="entry name" value="CorA"/>
    <property type="match status" value="1"/>
</dbReference>
<proteinExistence type="inferred from homology"/>
<evidence type="ECO:0000256" key="5">
    <source>
        <dbReference type="ARBA" id="ARBA00022475"/>
    </source>
</evidence>
<evidence type="ECO:0000256" key="7">
    <source>
        <dbReference type="ARBA" id="ARBA00022692"/>
    </source>
</evidence>